<feature type="transmembrane region" description="Helical" evidence="1">
    <location>
        <begin position="217"/>
        <end position="234"/>
    </location>
</feature>
<dbReference type="AlphaFoldDB" id="A0A346AD48"/>
<gene>
    <name evidence="2" type="primary">wzy</name>
</gene>
<sequence length="402" mass="46250">MFTISTYIMGGQMIEWIYLLSFILVIFILKAHPTSMIFVFLVNFLNGFTSFITTFVTYELVSFERELVFFLLLTFNVSILIFHLGYQFIKKDDAVYISFAKYKHSRLILLFLFIPTLFVTIQNITQGIDVITYGYIAGYKNVSEQTIKATSFFPFLLIFYFLVSVLYLREKKIIYLLVMMFIVISYLVYGGRSFFLYSFMSIISFSILLKKITYKKCIIVSSLLLPIVVAVGTFREGGVGGDSTLLYRMAMELANIPMIISNLNVLDNLNQSIPSVVLTTLPQSIIVPLGMIPVNSLATEFAMNYDPGWAEAGGGFGFTIIGEIYYRFGYVGLIVIPYSLVMFLHYLEKKFLNGDDFDKALILTMYYGLLMWVRGDFIEISRLILIVLFFYYSKRLVYRNGK</sequence>
<keyword evidence="1" id="KW-0812">Transmembrane</keyword>
<evidence type="ECO:0000256" key="1">
    <source>
        <dbReference type="SAM" id="Phobius"/>
    </source>
</evidence>
<keyword evidence="1" id="KW-1133">Transmembrane helix</keyword>
<protein>
    <submittedName>
        <fullName evidence="2">O antigen polymerase</fullName>
    </submittedName>
</protein>
<dbReference type="Pfam" id="PF14296">
    <property type="entry name" value="O-ag_pol_Wzy"/>
    <property type="match status" value="1"/>
</dbReference>
<feature type="transmembrane region" description="Helical" evidence="1">
    <location>
        <begin position="107"/>
        <end position="125"/>
    </location>
</feature>
<evidence type="ECO:0000313" key="2">
    <source>
        <dbReference type="EMBL" id="AXL05160.1"/>
    </source>
</evidence>
<keyword evidence="1" id="KW-0472">Membrane</keyword>
<name>A0A346AD48_AERHY</name>
<feature type="transmembrane region" description="Helical" evidence="1">
    <location>
        <begin position="328"/>
        <end position="347"/>
    </location>
</feature>
<dbReference type="NCBIfam" id="TIGR04370">
    <property type="entry name" value="glyco_rpt_poly"/>
    <property type="match status" value="1"/>
</dbReference>
<feature type="transmembrane region" description="Helical" evidence="1">
    <location>
        <begin position="6"/>
        <end position="29"/>
    </location>
</feature>
<dbReference type="EMBL" id="MH449686">
    <property type="protein sequence ID" value="AXL05160.1"/>
    <property type="molecule type" value="Genomic_DNA"/>
</dbReference>
<proteinExistence type="predicted"/>
<feature type="transmembrane region" description="Helical" evidence="1">
    <location>
        <begin position="173"/>
        <end position="188"/>
    </location>
</feature>
<dbReference type="InterPro" id="IPR029468">
    <property type="entry name" value="O-ag_pol_Wzy"/>
</dbReference>
<feature type="transmembrane region" description="Helical" evidence="1">
    <location>
        <begin position="145"/>
        <end position="168"/>
    </location>
</feature>
<feature type="transmembrane region" description="Helical" evidence="1">
    <location>
        <begin position="67"/>
        <end position="86"/>
    </location>
</feature>
<organism evidence="2">
    <name type="scientific">Aeromonas hydrophila</name>
    <dbReference type="NCBI Taxonomy" id="644"/>
    <lineage>
        <taxon>Bacteria</taxon>
        <taxon>Pseudomonadati</taxon>
        <taxon>Pseudomonadota</taxon>
        <taxon>Gammaproteobacteria</taxon>
        <taxon>Aeromonadales</taxon>
        <taxon>Aeromonadaceae</taxon>
        <taxon>Aeromonas</taxon>
    </lineage>
</organism>
<feature type="transmembrane region" description="Helical" evidence="1">
    <location>
        <begin position="367"/>
        <end position="392"/>
    </location>
</feature>
<feature type="transmembrane region" description="Helical" evidence="1">
    <location>
        <begin position="36"/>
        <end position="61"/>
    </location>
</feature>
<reference evidence="2" key="1">
    <citation type="submission" date="2018-06" db="EMBL/GenBank/DDBJ databases">
        <title>Genetic diversity of the Aeromonas Hydrophila O antigens and development of a suspension array for serotype detection.</title>
        <authorList>
            <person name="Cao H."/>
            <person name="Liu B."/>
        </authorList>
    </citation>
    <scope>NUCLEOTIDE SEQUENCE</scope>
    <source>
        <strain evidence="2">G5391</strain>
    </source>
</reference>
<accession>A0A346AD48</accession>